<dbReference type="PATRIC" id="fig|1150469.3.peg.3305"/>
<keyword evidence="4" id="KW-1185">Reference proteome</keyword>
<feature type="region of interest" description="Disordered" evidence="1">
    <location>
        <begin position="218"/>
        <end position="241"/>
    </location>
</feature>
<feature type="compositionally biased region" description="Polar residues" evidence="1">
    <location>
        <begin position="221"/>
        <end position="232"/>
    </location>
</feature>
<accession>H6SPN1</accession>
<dbReference type="GO" id="GO:0015288">
    <property type="term" value="F:porin activity"/>
    <property type="evidence" value="ECO:0007669"/>
    <property type="project" value="InterPro"/>
</dbReference>
<dbReference type="InterPro" id="IPR033900">
    <property type="entry name" value="Gram_neg_porin_domain"/>
</dbReference>
<proteinExistence type="predicted"/>
<sequence length="397" mass="41370">MGLEMGVGDKKAPSSGTGEEDTVMKKILAGTTALVALTLVGGNAFAADKIALSLGGKQEVYFGGIGSFDDGNVKDGDGLGMDTDTEVYVTGSTKLDNGIAIKAMIQMEAEANRNGARNVDEQWIEASGAFGALRLGEKEGVMDRFAVRAPLADDYLGYFSMVNAADWLKTPLTSTGGSTANYFAALDTRPADDTLRVTYVTPAFWGVQAGVSYAPNRDITRSNLSTPGSASGATGVPTGETGRDEVQVGLALNKEFSGVKVFADGSFSTLVDDGDEWLYRGGLGVNYAGFTLSGSYMGRSGEDVPNGSATNPGEYSIWEAGLHYATGPYGVGFSYAQNDAESGASRTVYNLGGTYTMGPGINVIGHVFYADNTVERSGAKDWSRDGIGAVTGLVLAF</sequence>
<gene>
    <name evidence="3" type="primary">por39a</name>
    <name evidence="3" type="ORF">RSPPHO_02930</name>
</gene>
<dbReference type="HOGENOM" id="CLU_062803_0_0_5"/>
<dbReference type="Pfam" id="PF13609">
    <property type="entry name" value="Porin_4"/>
    <property type="match status" value="1"/>
</dbReference>
<dbReference type="Gene3D" id="2.40.160.10">
    <property type="entry name" value="Porin"/>
    <property type="match status" value="1"/>
</dbReference>
<reference evidence="3 4" key="1">
    <citation type="submission" date="2012-02" db="EMBL/GenBank/DDBJ databases">
        <title>Shotgun genome sequence of Phaeospirillum photometricum DSM 122.</title>
        <authorList>
            <person name="Duquesne K."/>
            <person name="Sturgis J."/>
        </authorList>
    </citation>
    <scope>NUCLEOTIDE SEQUENCE [LARGE SCALE GENOMIC DNA]</scope>
    <source>
        <strain evidence="4">DSM122</strain>
    </source>
</reference>
<dbReference type="KEGG" id="rpm:RSPPHO_02930"/>
<organism evidence="3 4">
    <name type="scientific">Pararhodospirillum photometricum DSM 122</name>
    <dbReference type="NCBI Taxonomy" id="1150469"/>
    <lineage>
        <taxon>Bacteria</taxon>
        <taxon>Pseudomonadati</taxon>
        <taxon>Pseudomonadota</taxon>
        <taxon>Alphaproteobacteria</taxon>
        <taxon>Rhodospirillales</taxon>
        <taxon>Rhodospirillaceae</taxon>
        <taxon>Pararhodospirillum</taxon>
    </lineage>
</organism>
<dbReference type="EMBL" id="HE663493">
    <property type="protein sequence ID" value="CCG09556.1"/>
    <property type="molecule type" value="Genomic_DNA"/>
</dbReference>
<evidence type="ECO:0000259" key="2">
    <source>
        <dbReference type="Pfam" id="PF13609"/>
    </source>
</evidence>
<dbReference type="AlphaFoldDB" id="H6SPN1"/>
<evidence type="ECO:0000313" key="3">
    <source>
        <dbReference type="EMBL" id="CCG09556.1"/>
    </source>
</evidence>
<evidence type="ECO:0000313" key="4">
    <source>
        <dbReference type="Proteomes" id="UP000033220"/>
    </source>
</evidence>
<protein>
    <submittedName>
        <fullName evidence="3">Porin 39 (Por39)a</fullName>
    </submittedName>
</protein>
<dbReference type="SUPFAM" id="SSF56935">
    <property type="entry name" value="Porins"/>
    <property type="match status" value="1"/>
</dbReference>
<dbReference type="GO" id="GO:0016020">
    <property type="term" value="C:membrane"/>
    <property type="evidence" value="ECO:0007669"/>
    <property type="project" value="InterPro"/>
</dbReference>
<dbReference type="eggNOG" id="COG3203">
    <property type="taxonomic scope" value="Bacteria"/>
</dbReference>
<evidence type="ECO:0000256" key="1">
    <source>
        <dbReference type="SAM" id="MobiDB-lite"/>
    </source>
</evidence>
<dbReference type="STRING" id="1150469.RSPPHO_02930"/>
<feature type="domain" description="Porin" evidence="2">
    <location>
        <begin position="33"/>
        <end position="372"/>
    </location>
</feature>
<name>H6SPN1_PARPM</name>
<dbReference type="Proteomes" id="UP000033220">
    <property type="component" value="Chromosome DSM 122"/>
</dbReference>
<dbReference type="InterPro" id="IPR023614">
    <property type="entry name" value="Porin_dom_sf"/>
</dbReference>